<evidence type="ECO:0000313" key="10">
    <source>
        <dbReference type="Proteomes" id="UP000039865"/>
    </source>
</evidence>
<dbReference type="InterPro" id="IPR011009">
    <property type="entry name" value="Kinase-like_dom_sf"/>
</dbReference>
<dbReference type="Pfam" id="PF00069">
    <property type="entry name" value="Pkinase"/>
    <property type="match status" value="1"/>
</dbReference>
<feature type="region of interest" description="Disordered" evidence="7">
    <location>
        <begin position="70"/>
        <end position="136"/>
    </location>
</feature>
<evidence type="ECO:0000259" key="8">
    <source>
        <dbReference type="PROSITE" id="PS50011"/>
    </source>
</evidence>
<name>A0A078AXV0_STYLE</name>
<proteinExistence type="predicted"/>
<evidence type="ECO:0000256" key="6">
    <source>
        <dbReference type="PROSITE-ProRule" id="PRU10141"/>
    </source>
</evidence>
<dbReference type="InterPro" id="IPR051175">
    <property type="entry name" value="CLK_kinases"/>
</dbReference>
<evidence type="ECO:0000256" key="2">
    <source>
        <dbReference type="ARBA" id="ARBA00022679"/>
    </source>
</evidence>
<keyword evidence="10" id="KW-1185">Reference proteome</keyword>
<evidence type="ECO:0000256" key="4">
    <source>
        <dbReference type="ARBA" id="ARBA00022777"/>
    </source>
</evidence>
<evidence type="ECO:0000256" key="3">
    <source>
        <dbReference type="ARBA" id="ARBA00022741"/>
    </source>
</evidence>
<dbReference type="GO" id="GO:0005634">
    <property type="term" value="C:nucleus"/>
    <property type="evidence" value="ECO:0007669"/>
    <property type="project" value="TreeGrafter"/>
</dbReference>
<dbReference type="OMA" id="HICIVSI"/>
<gene>
    <name evidence="9" type="primary">Contig9821.g10504</name>
    <name evidence="9" type="ORF">STYLEM_14705</name>
</gene>
<dbReference type="Proteomes" id="UP000039865">
    <property type="component" value="Unassembled WGS sequence"/>
</dbReference>
<feature type="region of interest" description="Disordered" evidence="7">
    <location>
        <begin position="29"/>
        <end position="54"/>
    </location>
</feature>
<dbReference type="Gene3D" id="1.10.510.10">
    <property type="entry name" value="Transferase(Phosphotransferase) domain 1"/>
    <property type="match status" value="1"/>
</dbReference>
<keyword evidence="5 6" id="KW-0067">ATP-binding</keyword>
<dbReference type="SUPFAM" id="SSF56112">
    <property type="entry name" value="Protein kinase-like (PK-like)"/>
    <property type="match status" value="1"/>
</dbReference>
<keyword evidence="4 9" id="KW-0418">Kinase</keyword>
<evidence type="ECO:0000313" key="9">
    <source>
        <dbReference type="EMBL" id="CDW85623.1"/>
    </source>
</evidence>
<dbReference type="InParanoid" id="A0A078AXV0"/>
<reference evidence="9 10" key="1">
    <citation type="submission" date="2014-06" db="EMBL/GenBank/DDBJ databases">
        <authorList>
            <person name="Swart Estienne"/>
        </authorList>
    </citation>
    <scope>NUCLEOTIDE SEQUENCE [LARGE SCALE GENOMIC DNA]</scope>
    <source>
        <strain evidence="9 10">130c</strain>
    </source>
</reference>
<dbReference type="InterPro" id="IPR017441">
    <property type="entry name" value="Protein_kinase_ATP_BS"/>
</dbReference>
<dbReference type="Gene3D" id="3.30.200.20">
    <property type="entry name" value="Phosphorylase Kinase, domain 1"/>
    <property type="match status" value="1"/>
</dbReference>
<dbReference type="PROSITE" id="PS50011">
    <property type="entry name" value="PROTEIN_KINASE_DOM"/>
    <property type="match status" value="1"/>
</dbReference>
<evidence type="ECO:0000256" key="5">
    <source>
        <dbReference type="ARBA" id="ARBA00022840"/>
    </source>
</evidence>
<organism evidence="9 10">
    <name type="scientific">Stylonychia lemnae</name>
    <name type="common">Ciliate</name>
    <dbReference type="NCBI Taxonomy" id="5949"/>
    <lineage>
        <taxon>Eukaryota</taxon>
        <taxon>Sar</taxon>
        <taxon>Alveolata</taxon>
        <taxon>Ciliophora</taxon>
        <taxon>Intramacronucleata</taxon>
        <taxon>Spirotrichea</taxon>
        <taxon>Stichotrichia</taxon>
        <taxon>Sporadotrichida</taxon>
        <taxon>Oxytrichidae</taxon>
        <taxon>Stylonychinae</taxon>
        <taxon>Stylonychia</taxon>
    </lineage>
</organism>
<keyword evidence="2" id="KW-0808">Transferase</keyword>
<dbReference type="GO" id="GO:0004674">
    <property type="term" value="F:protein serine/threonine kinase activity"/>
    <property type="evidence" value="ECO:0007669"/>
    <property type="project" value="UniProtKB-KW"/>
</dbReference>
<evidence type="ECO:0000256" key="1">
    <source>
        <dbReference type="ARBA" id="ARBA00022527"/>
    </source>
</evidence>
<dbReference type="OrthoDB" id="283111at2759"/>
<dbReference type="SMART" id="SM00220">
    <property type="entry name" value="S_TKc"/>
    <property type="match status" value="1"/>
</dbReference>
<feature type="compositionally biased region" description="Basic and acidic residues" evidence="7">
    <location>
        <begin position="29"/>
        <end position="41"/>
    </location>
</feature>
<keyword evidence="3 6" id="KW-0547">Nucleotide-binding</keyword>
<feature type="binding site" evidence="6">
    <location>
        <position position="186"/>
    </location>
    <ligand>
        <name>ATP</name>
        <dbReference type="ChEBI" id="CHEBI:30616"/>
    </ligand>
</feature>
<dbReference type="InterPro" id="IPR000719">
    <property type="entry name" value="Prot_kinase_dom"/>
</dbReference>
<protein>
    <submittedName>
        <fullName evidence="9">Protein serine threonine kinase 1</fullName>
    </submittedName>
</protein>
<dbReference type="AlphaFoldDB" id="A0A078AXV0"/>
<dbReference type="GO" id="GO:0005524">
    <property type="term" value="F:ATP binding"/>
    <property type="evidence" value="ECO:0007669"/>
    <property type="project" value="UniProtKB-UniRule"/>
</dbReference>
<keyword evidence="1" id="KW-0723">Serine/threonine-protein kinase</keyword>
<sequence length="613" mass="71968">MKIIHREVEDIDVKLKANIPQEGMIMTEEIRQRDQKNDRYHQRPQYLKRRRSRSREYRFFEKSSHYQGHHYQYKGAQYSRDSRSDKYLKKRRSEKRKDTYSSYSQEPSKNADRSYGSGGGSSSSGTIRSGTRKNGDAGHYRFRIGQMLGDYRVDEHLGDGTFGRALKCLHVTENKAYAVKIIRAVKRYNESAKIEADILQDIDKKGGSKCGIVHMKEYFFHKDKEGEHMCLVFETLGKSLYDFIKANCYKGFSLNHIQSIGKQALRALEFLHGYEITHTDLKNVLNKKELFGSDKCDSDFEIEKDFDQRATKATEEGPISSVWCKPHFEGVKIIDFGGATYESEHHTTTINTRQYRAPEVILGKSQLIIFIECCQWDMKSDIWSMACILAELYTGEMFYPTHENLEHLAMIEKQCGPFPLWMAKDSPEFKDFFDLETQESDILRRGKRLNQREVLKKSMRDKNIKLMKTAEELVYLQRGNQDHKCFQQLLEFMFVQDPAKRPSAQECLKHKFFSIQIDDETQKSDLLFEGEKSSIRKMKIYWGFRLALDVGYFYLFLQFFGNCKLSNDQYHFRPCILSQICQIRTNYINNPYFSDPSQWKVAYDKKFDPVPTL</sequence>
<dbReference type="EMBL" id="CCKQ01013908">
    <property type="protein sequence ID" value="CDW85623.1"/>
    <property type="molecule type" value="Genomic_DNA"/>
</dbReference>
<evidence type="ECO:0000256" key="7">
    <source>
        <dbReference type="SAM" id="MobiDB-lite"/>
    </source>
</evidence>
<feature type="domain" description="Protein kinase" evidence="8">
    <location>
        <begin position="151"/>
        <end position="513"/>
    </location>
</feature>
<dbReference type="PANTHER" id="PTHR45646">
    <property type="entry name" value="SERINE/THREONINE-PROTEIN KINASE DOA-RELATED"/>
    <property type="match status" value="1"/>
</dbReference>
<dbReference type="PANTHER" id="PTHR45646:SF11">
    <property type="entry name" value="SERINE_THREONINE-PROTEIN KINASE DOA"/>
    <property type="match status" value="1"/>
</dbReference>
<dbReference type="PROSITE" id="PS00107">
    <property type="entry name" value="PROTEIN_KINASE_ATP"/>
    <property type="match status" value="1"/>
</dbReference>
<accession>A0A078AXV0</accession>